<dbReference type="RefSeq" id="XP_028480772.1">
    <property type="nucleotide sequence ID" value="XM_028616915.1"/>
</dbReference>
<feature type="compositionally biased region" description="Polar residues" evidence="9">
    <location>
        <begin position="661"/>
        <end position="683"/>
    </location>
</feature>
<keyword evidence="5 10" id="KW-1133">Transmembrane helix</keyword>
<accession>A0A427YC67</accession>
<comment type="caution">
    <text evidence="12">The sequence shown here is derived from an EMBL/GenBank/DDBJ whole genome shotgun (WGS) entry which is preliminary data.</text>
</comment>
<keyword evidence="4" id="KW-0256">Endoplasmic reticulum</keyword>
<keyword evidence="8 10" id="KW-0472">Membrane</keyword>
<dbReference type="AlphaFoldDB" id="A0A427YC67"/>
<feature type="compositionally biased region" description="Basic and acidic residues" evidence="9">
    <location>
        <begin position="103"/>
        <end position="117"/>
    </location>
</feature>
<feature type="compositionally biased region" description="Polar residues" evidence="9">
    <location>
        <begin position="820"/>
        <end position="830"/>
    </location>
</feature>
<dbReference type="STRING" id="105984.A0A427YC67"/>
<feature type="region of interest" description="Disordered" evidence="9">
    <location>
        <begin position="92"/>
        <end position="137"/>
    </location>
</feature>
<feature type="compositionally biased region" description="Low complexity" evidence="9">
    <location>
        <begin position="639"/>
        <end position="656"/>
    </location>
</feature>
<reference evidence="12 13" key="1">
    <citation type="submission" date="2018-11" db="EMBL/GenBank/DDBJ databases">
        <title>Genome sequence of Apiotrichum porosum DSM 27194.</title>
        <authorList>
            <person name="Aliyu H."/>
            <person name="Gorte O."/>
            <person name="Ochsenreither K."/>
        </authorList>
    </citation>
    <scope>NUCLEOTIDE SEQUENCE [LARGE SCALE GENOMIC DNA]</scope>
    <source>
        <strain evidence="12 13">DSM 27194</strain>
    </source>
</reference>
<dbReference type="Proteomes" id="UP000279236">
    <property type="component" value="Unassembled WGS sequence"/>
</dbReference>
<dbReference type="GO" id="GO:0008289">
    <property type="term" value="F:lipid binding"/>
    <property type="evidence" value="ECO:0007669"/>
    <property type="project" value="UniProtKB-KW"/>
</dbReference>
<dbReference type="PANTHER" id="PTHR13466">
    <property type="entry name" value="TEX2 PROTEIN-RELATED"/>
    <property type="match status" value="1"/>
</dbReference>
<dbReference type="GO" id="GO:0032865">
    <property type="term" value="C:ERMES complex"/>
    <property type="evidence" value="ECO:0007669"/>
    <property type="project" value="TreeGrafter"/>
</dbReference>
<feature type="region of interest" description="Disordered" evidence="9">
    <location>
        <begin position="767"/>
        <end position="831"/>
    </location>
</feature>
<feature type="compositionally biased region" description="Low complexity" evidence="9">
    <location>
        <begin position="1029"/>
        <end position="1046"/>
    </location>
</feature>
<feature type="transmembrane region" description="Helical" evidence="10">
    <location>
        <begin position="930"/>
        <end position="950"/>
    </location>
</feature>
<dbReference type="CDD" id="cd21675">
    <property type="entry name" value="SMP_TEX2"/>
    <property type="match status" value="1"/>
</dbReference>
<sequence length="1150" mass="125101">MLGLGYIGLMISWLISYILGGITFVFILGFTLWSVVWFYGSSPIGDPDPSKRIQTKLEAEEVLKANQTAGLGQEPQAELEGFFIIRRSFEADANSQPQSREFLSGKDDSEGDSKDGGANRPLQTKDAGTGAVPPKPTYAGRLLQTYRTVSKSAVSNKPPDVYVCKLKGSVLFIYKQEKDKDGERDCVAALTIDQFNVAMEDHNGPWRGKDGRLFGKRHAIVLRKLASKNNEKQGLGVLAKGMSGTNADTAAEEGAPWFLFSKRNSKTEDFYLALLKVSANPPSYSRCFSHAHMQWFIDQVENRPDRSSMDWFNLFVGRIFLGINQTALVEQFVIDKINKKLALVQHPLIGPLVATEVNVGHIPPIFSDAMLKDTKASGEIAFEMHMDYRQPEELPGSGIRITIEATKIGFKAVLAVLVKSISGNMRVVIKAPPSNRFWWGFTEEPQMELAIEPIVGSRTINLSMVLSFIERKLREGLSDSVVLPNMDDTPFFNTSKLDIRGGIFDEASKHIQSEKHKDDQSNSDDSASFRHDVLAEKSSTSQKASSQKSSKSSKSVTKSTTKPAPPSKQTTVDDLDIRDRHQVVRSETTPMLGDRRATSNTSNTVRPLRSRNDASDGGQTSKSSLAEERSATRRLSNPVTSSDVPRSSSPSSQTSRETPKDSSVSRISTEVSEASSPTKPMTTSAILHAVRARDKEVIQSQVSTAKDSVKKWGTNFMNKRRGAKPADDDEHAGMPSSYYVPSEDARPVPALNHRHADGRTLQERLAAAAAVAGQATSPRDSSFPQRRPISSISADTVSSTASAPSIPVRQNPPVEPSGSELGTSPPTVIQPTLGRTMMVPSVPKRPGVVTSIANDPTATPTTSTLSTSVPGAPPSLPARSAPAPPKVSRGDSLADSVASEPLISLSSEHSSEEGELIDLSASMTKSANQWVVVAIVACGVFAVGVITVMYRRRRAQAYQDGMFWGSTGTRLVLDNTGTLIAVPTGQLQARRPRKKLGPEPKLWDSEVGDTLDSGLDRMDQWHPIAVAVPEHSSPAPSPESSRAPSPKFDSRSSQHEPAPHVDVTVLIAMPDPTCTPLGDDDYPLYHPPPSYKAEDGILPPMQLATTEVPLVGHWADVEGLRPVREPSPSPPGQVQRVRVDGFSRSFLRRW</sequence>
<evidence type="ECO:0000256" key="6">
    <source>
        <dbReference type="ARBA" id="ARBA00023055"/>
    </source>
</evidence>
<name>A0A427YC67_9TREE</name>
<dbReference type="PANTHER" id="PTHR13466:SF19">
    <property type="entry name" value="NUCLEUS-VACUOLE JUNCTION PROTEIN 2"/>
    <property type="match status" value="1"/>
</dbReference>
<proteinExistence type="predicted"/>
<organism evidence="12 13">
    <name type="scientific">Apiotrichum porosum</name>
    <dbReference type="NCBI Taxonomy" id="105984"/>
    <lineage>
        <taxon>Eukaryota</taxon>
        <taxon>Fungi</taxon>
        <taxon>Dikarya</taxon>
        <taxon>Basidiomycota</taxon>
        <taxon>Agaricomycotina</taxon>
        <taxon>Tremellomycetes</taxon>
        <taxon>Trichosporonales</taxon>
        <taxon>Trichosporonaceae</taxon>
        <taxon>Apiotrichum</taxon>
    </lineage>
</organism>
<keyword evidence="7" id="KW-0446">Lipid-binding</keyword>
<feature type="region of interest" description="Disordered" evidence="9">
    <location>
        <begin position="534"/>
        <end position="683"/>
    </location>
</feature>
<keyword evidence="2" id="KW-0813">Transport</keyword>
<evidence type="ECO:0000256" key="1">
    <source>
        <dbReference type="ARBA" id="ARBA00004586"/>
    </source>
</evidence>
<feature type="region of interest" description="Disordered" evidence="9">
    <location>
        <begin position="1029"/>
        <end position="1058"/>
    </location>
</feature>
<evidence type="ECO:0000256" key="7">
    <source>
        <dbReference type="ARBA" id="ARBA00023121"/>
    </source>
</evidence>
<dbReference type="GO" id="GO:0015914">
    <property type="term" value="P:phospholipid transport"/>
    <property type="evidence" value="ECO:0007669"/>
    <property type="project" value="TreeGrafter"/>
</dbReference>
<dbReference type="GeneID" id="39585652"/>
<feature type="compositionally biased region" description="Basic and acidic residues" evidence="9">
    <location>
        <begin position="575"/>
        <end position="584"/>
    </location>
</feature>
<feature type="compositionally biased region" description="Basic and acidic residues" evidence="9">
    <location>
        <begin position="1048"/>
        <end position="1058"/>
    </location>
</feature>
<gene>
    <name evidence="12" type="ORF">EHS24_001109</name>
</gene>
<dbReference type="InterPro" id="IPR019411">
    <property type="entry name" value="MMM1_dom"/>
</dbReference>
<feature type="region of interest" description="Disordered" evidence="9">
    <location>
        <begin position="850"/>
        <end position="894"/>
    </location>
</feature>
<dbReference type="InterPro" id="IPR031468">
    <property type="entry name" value="SMP_LBD"/>
</dbReference>
<evidence type="ECO:0000259" key="11">
    <source>
        <dbReference type="PROSITE" id="PS51847"/>
    </source>
</evidence>
<evidence type="ECO:0000256" key="5">
    <source>
        <dbReference type="ARBA" id="ARBA00022989"/>
    </source>
</evidence>
<evidence type="ECO:0000256" key="4">
    <source>
        <dbReference type="ARBA" id="ARBA00022824"/>
    </source>
</evidence>
<evidence type="ECO:0000256" key="3">
    <source>
        <dbReference type="ARBA" id="ARBA00022692"/>
    </source>
</evidence>
<evidence type="ECO:0000313" key="13">
    <source>
        <dbReference type="Proteomes" id="UP000279236"/>
    </source>
</evidence>
<evidence type="ECO:0000256" key="10">
    <source>
        <dbReference type="SAM" id="Phobius"/>
    </source>
</evidence>
<feature type="transmembrane region" description="Helical" evidence="10">
    <location>
        <begin position="12"/>
        <end position="39"/>
    </location>
</feature>
<keyword evidence="13" id="KW-1185">Reference proteome</keyword>
<dbReference type="OrthoDB" id="26740at2759"/>
<feature type="domain" description="SMP-LTD" evidence="11">
    <location>
        <begin position="305"/>
        <end position="492"/>
    </location>
</feature>
<feature type="compositionally biased region" description="Polar residues" evidence="9">
    <location>
        <begin position="776"/>
        <end position="803"/>
    </location>
</feature>
<keyword evidence="6" id="KW-0445">Lipid transport</keyword>
<evidence type="ECO:0000256" key="8">
    <source>
        <dbReference type="ARBA" id="ARBA00023136"/>
    </source>
</evidence>
<keyword evidence="3 10" id="KW-0812">Transmembrane</keyword>
<feature type="region of interest" description="Disordered" evidence="9">
    <location>
        <begin position="716"/>
        <end position="750"/>
    </location>
</feature>
<dbReference type="PROSITE" id="PS51847">
    <property type="entry name" value="SMP"/>
    <property type="match status" value="1"/>
</dbReference>
<feature type="compositionally biased region" description="Low complexity" evidence="9">
    <location>
        <begin position="537"/>
        <end position="570"/>
    </location>
</feature>
<protein>
    <recommendedName>
        <fullName evidence="11">SMP-LTD domain-containing protein</fullName>
    </recommendedName>
</protein>
<evidence type="ECO:0000313" key="12">
    <source>
        <dbReference type="EMBL" id="RSH88564.1"/>
    </source>
</evidence>
<dbReference type="Pfam" id="PF10296">
    <property type="entry name" value="MMM1"/>
    <property type="match status" value="1"/>
</dbReference>
<dbReference type="GO" id="GO:1990456">
    <property type="term" value="P:mitochondrion-endoplasmic reticulum membrane tethering"/>
    <property type="evidence" value="ECO:0007669"/>
    <property type="project" value="TreeGrafter"/>
</dbReference>
<feature type="compositionally biased region" description="Low complexity" evidence="9">
    <location>
        <begin position="856"/>
        <end position="870"/>
    </location>
</feature>
<evidence type="ECO:0000256" key="9">
    <source>
        <dbReference type="SAM" id="MobiDB-lite"/>
    </source>
</evidence>
<dbReference type="EMBL" id="RSCE01000001">
    <property type="protein sequence ID" value="RSH88564.1"/>
    <property type="molecule type" value="Genomic_DNA"/>
</dbReference>
<dbReference type="GO" id="GO:0005789">
    <property type="term" value="C:endoplasmic reticulum membrane"/>
    <property type="evidence" value="ECO:0007669"/>
    <property type="project" value="UniProtKB-SubCell"/>
</dbReference>
<evidence type="ECO:0000256" key="2">
    <source>
        <dbReference type="ARBA" id="ARBA00022448"/>
    </source>
</evidence>
<comment type="subcellular location">
    <subcellularLocation>
        <location evidence="1">Endoplasmic reticulum membrane</location>
    </subcellularLocation>
</comment>